<accession>A0A1Q8S463</accession>
<dbReference type="PANTHER" id="PTHR28583:SF1">
    <property type="entry name" value="ACID CERAMIDASE"/>
    <property type="match status" value="1"/>
</dbReference>
<evidence type="ECO:0000256" key="2">
    <source>
        <dbReference type="SAM" id="MobiDB-lite"/>
    </source>
</evidence>
<organism evidence="4 5">
    <name type="scientific">Colletotrichum chlorophyti</name>
    <dbReference type="NCBI Taxonomy" id="708187"/>
    <lineage>
        <taxon>Eukaryota</taxon>
        <taxon>Fungi</taxon>
        <taxon>Dikarya</taxon>
        <taxon>Ascomycota</taxon>
        <taxon>Pezizomycotina</taxon>
        <taxon>Sordariomycetes</taxon>
        <taxon>Hypocreomycetidae</taxon>
        <taxon>Glomerellales</taxon>
        <taxon>Glomerellaceae</taxon>
        <taxon>Colletotrichum</taxon>
    </lineage>
</organism>
<name>A0A1Q8S463_9PEZI</name>
<dbReference type="AlphaFoldDB" id="A0A1Q8S463"/>
<dbReference type="PANTHER" id="PTHR28583">
    <property type="entry name" value="ACID AMIDASE"/>
    <property type="match status" value="1"/>
</dbReference>
<dbReference type="OrthoDB" id="5273684at2759"/>
<feature type="region of interest" description="Disordered" evidence="2">
    <location>
        <begin position="237"/>
        <end position="266"/>
    </location>
</feature>
<dbReference type="InterPro" id="IPR029130">
    <property type="entry name" value="Acid_ceramidase_N"/>
</dbReference>
<keyword evidence="5" id="KW-1185">Reference proteome</keyword>
<comment type="caution">
    <text evidence="4">The sequence shown here is derived from an EMBL/GenBank/DDBJ whole genome shotgun (WGS) entry which is preliminary data.</text>
</comment>
<dbReference type="Proteomes" id="UP000186583">
    <property type="component" value="Unassembled WGS sequence"/>
</dbReference>
<dbReference type="STRING" id="708187.A0A1Q8S463"/>
<evidence type="ECO:0000313" key="4">
    <source>
        <dbReference type="EMBL" id="OLN96233.1"/>
    </source>
</evidence>
<proteinExistence type="predicted"/>
<dbReference type="Pfam" id="PF15508">
    <property type="entry name" value="NAAA-beta"/>
    <property type="match status" value="1"/>
</dbReference>
<dbReference type="EC" id="3.5.1.23" evidence="1"/>
<reference evidence="4 5" key="1">
    <citation type="submission" date="2016-11" db="EMBL/GenBank/DDBJ databases">
        <title>Draft Genome Assembly of Colletotrichum chlorophyti a pathogen of herbaceous plants.</title>
        <authorList>
            <person name="Gan P."/>
            <person name="Narusaka M."/>
            <person name="Tsushima A."/>
            <person name="Narusaka Y."/>
            <person name="Takano Y."/>
            <person name="Shirasu K."/>
        </authorList>
    </citation>
    <scope>NUCLEOTIDE SEQUENCE [LARGE SCALE GENOMIC DNA]</scope>
    <source>
        <strain evidence="4 5">NTL11</strain>
    </source>
</reference>
<protein>
    <recommendedName>
        <fullName evidence="1">ceramidase</fullName>
        <ecNumber evidence="1">3.5.1.23</ecNumber>
    </recommendedName>
</protein>
<dbReference type="EMBL" id="MPGH01000019">
    <property type="protein sequence ID" value="OLN96233.1"/>
    <property type="molecule type" value="Genomic_DNA"/>
</dbReference>
<evidence type="ECO:0000313" key="5">
    <source>
        <dbReference type="Proteomes" id="UP000186583"/>
    </source>
</evidence>
<dbReference type="GO" id="GO:0017040">
    <property type="term" value="F:N-acylsphingosine amidohydrolase activity"/>
    <property type="evidence" value="ECO:0007669"/>
    <property type="project" value="UniProtKB-EC"/>
</dbReference>
<feature type="domain" description="Acid ceramidase N-terminal" evidence="3">
    <location>
        <begin position="16"/>
        <end position="76"/>
    </location>
</feature>
<sequence length="451" mass="50066">MASSPGPADPAAPASDIPVYRVDLAEPPKQRYARIARDFAERIRKLSPLFDEVVESLFDRKLATIVKFTSRFALRRVFDREQTKEIKSIARIARIRTHHAIALNVFLDLMLGCTSGAALVRSRSTDQTGWAAVAAEDRLVHFRTLEWGMDILRDLLVVIEFVDTRRADPQKVVATSVTYAGFVGTLTGVRAGLSLSLNFRPHCDCKASSLLKHQLMVVLGFRESIPSVLRRILLDSDSGSSGSTGRKAPSSSEADQFEDDETAREPLSVKERAEQLVSVLSSPCYLTLCDGNQVAIIQKDLFDGKIKTSDEFMIQCNHDVDHEKCCSRPAVRKEADPAQAKVLGDEVWLEESEERQQALLDKWIKHARATTSDAAARWRARQNGICVNGLVPLVPETDKLRGVSEAQLRDWVAASPTTNEATHFSCLMDPRTGKVTWLERGPTPTESEPDV</sequence>
<evidence type="ECO:0000256" key="1">
    <source>
        <dbReference type="ARBA" id="ARBA00011891"/>
    </source>
</evidence>
<evidence type="ECO:0000259" key="3">
    <source>
        <dbReference type="Pfam" id="PF15508"/>
    </source>
</evidence>
<gene>
    <name evidence="4" type="ORF">CCHL11_04474</name>
</gene>